<keyword evidence="1" id="KW-1133">Transmembrane helix</keyword>
<evidence type="ECO:0000313" key="2">
    <source>
        <dbReference type="EMBL" id="KAL3805489.1"/>
    </source>
</evidence>
<dbReference type="Proteomes" id="UP001530400">
    <property type="component" value="Unassembled WGS sequence"/>
</dbReference>
<evidence type="ECO:0008006" key="4">
    <source>
        <dbReference type="Google" id="ProtNLM"/>
    </source>
</evidence>
<reference evidence="2 3" key="1">
    <citation type="submission" date="2024-10" db="EMBL/GenBank/DDBJ databases">
        <title>Updated reference genomes for cyclostephanoid diatoms.</title>
        <authorList>
            <person name="Roberts W.R."/>
            <person name="Alverson A.J."/>
        </authorList>
    </citation>
    <scope>NUCLEOTIDE SEQUENCE [LARGE SCALE GENOMIC DNA]</scope>
    <source>
        <strain evidence="2 3">AJA010-31</strain>
    </source>
</reference>
<comment type="caution">
    <text evidence="2">The sequence shown here is derived from an EMBL/GenBank/DDBJ whole genome shotgun (WGS) entry which is preliminary data.</text>
</comment>
<protein>
    <recommendedName>
        <fullName evidence="4">Fe2OG dioxygenase domain-containing protein</fullName>
    </recommendedName>
</protein>
<keyword evidence="1" id="KW-0812">Transmembrane</keyword>
<evidence type="ECO:0000256" key="1">
    <source>
        <dbReference type="SAM" id="Phobius"/>
    </source>
</evidence>
<keyword evidence="3" id="KW-1185">Reference proteome</keyword>
<keyword evidence="1" id="KW-0472">Membrane</keyword>
<accession>A0ABD3QZ27</accession>
<sequence length="368" mass="42290">MRRSTTKENRKGHARSYNHIRKTIISLLTLICTSFLAWYFIHNYNQKRTGHAIVDLLGAISNKPLRRIEYGAQSTPLVMIQSKLDDNLLQRFLQEHLFSCSEIELNSYPGLDNRVKEPVYVYEGYYHSLPTSQTVYSKNPNPMIGTDFDKPAASPFTRAFYEAFRDVNREIFDTLTHNLLEASTYKDTGAEDVCYVLAQWIDKGYHFGDLSIQIHYGKGNEQKLKSGVAWHQDAENSLLHLAVTLRGERVLHSKRIQRDANNLRPVEKNERPKEILETQQQGDVYLSSSTLMQHAPQFFDTDYATRVIAIHARILYTSEEVNYFRKVRTEESWDKLTNILAETLAAADLKVPSLAKVEARLQSAAVQT</sequence>
<dbReference type="AlphaFoldDB" id="A0ABD3QZ27"/>
<name>A0ABD3QZ27_9STRA</name>
<evidence type="ECO:0000313" key="3">
    <source>
        <dbReference type="Proteomes" id="UP001530400"/>
    </source>
</evidence>
<organism evidence="2 3">
    <name type="scientific">Cyclotella atomus</name>
    <dbReference type="NCBI Taxonomy" id="382360"/>
    <lineage>
        <taxon>Eukaryota</taxon>
        <taxon>Sar</taxon>
        <taxon>Stramenopiles</taxon>
        <taxon>Ochrophyta</taxon>
        <taxon>Bacillariophyta</taxon>
        <taxon>Coscinodiscophyceae</taxon>
        <taxon>Thalassiosirophycidae</taxon>
        <taxon>Stephanodiscales</taxon>
        <taxon>Stephanodiscaceae</taxon>
        <taxon>Cyclotella</taxon>
    </lineage>
</organism>
<proteinExistence type="predicted"/>
<dbReference type="EMBL" id="JALLPJ020000002">
    <property type="protein sequence ID" value="KAL3805489.1"/>
    <property type="molecule type" value="Genomic_DNA"/>
</dbReference>
<gene>
    <name evidence="2" type="ORF">ACHAWO_002999</name>
</gene>
<feature type="transmembrane region" description="Helical" evidence="1">
    <location>
        <begin position="20"/>
        <end position="41"/>
    </location>
</feature>